<dbReference type="GO" id="GO:0020037">
    <property type="term" value="F:heme binding"/>
    <property type="evidence" value="ECO:0007669"/>
    <property type="project" value="InterPro"/>
</dbReference>
<dbReference type="PRINTS" id="PR00465">
    <property type="entry name" value="EP450IV"/>
</dbReference>
<evidence type="ECO:0000313" key="7">
    <source>
        <dbReference type="Proteomes" id="UP000646827"/>
    </source>
</evidence>
<evidence type="ECO:0000256" key="4">
    <source>
        <dbReference type="ARBA" id="ARBA00023004"/>
    </source>
</evidence>
<protein>
    <recommendedName>
        <fullName evidence="8">Cytochrome P450</fullName>
    </recommendedName>
</protein>
<dbReference type="Proteomes" id="UP000646827">
    <property type="component" value="Unassembled WGS sequence"/>
</dbReference>
<evidence type="ECO:0000256" key="1">
    <source>
        <dbReference type="ARBA" id="ARBA00001971"/>
    </source>
</evidence>
<comment type="cofactor">
    <cofactor evidence="1 5">
        <name>heme</name>
        <dbReference type="ChEBI" id="CHEBI:30413"/>
    </cofactor>
</comment>
<dbReference type="GO" id="GO:0016705">
    <property type="term" value="F:oxidoreductase activity, acting on paired donors, with incorporation or reduction of molecular oxygen"/>
    <property type="evidence" value="ECO:0007669"/>
    <property type="project" value="InterPro"/>
</dbReference>
<keyword evidence="4 5" id="KW-0408">Iron</keyword>
<keyword evidence="5" id="KW-0349">Heme</keyword>
<comment type="caution">
    <text evidence="6">The sequence shown here is derived from an EMBL/GenBank/DDBJ whole genome shotgun (WGS) entry which is preliminary data.</text>
</comment>
<keyword evidence="3 5" id="KW-0479">Metal-binding</keyword>
<dbReference type="SUPFAM" id="SSF48264">
    <property type="entry name" value="Cytochrome P450"/>
    <property type="match status" value="1"/>
</dbReference>
<dbReference type="CDD" id="cd11041">
    <property type="entry name" value="CYP503A1-like"/>
    <property type="match status" value="1"/>
</dbReference>
<dbReference type="InterPro" id="IPR001128">
    <property type="entry name" value="Cyt_P450"/>
</dbReference>
<sequence length="544" mass="61451">MNSESLLTRVGLSSAWNKSASVLTFVSDALLNQLENVSSDKKRLTLITGTVVTTSFVLWKMMMPRRSKSLKIEMVSGGLPYFGHYFELLRDHQAFLKRCKKEKGPVFTIRINNEDLTIVTGPLIREMLHKSRYFNFEEGIQSIIPIERALQVSYDHKYKGEKLSRREKNPVSYPIKHNFKEEQLGVFSERLQLAVNKALNAKLDIQPGEKKTLPAWETLALTVSQISCLCFCGSKIGCNQEFVLAMANFTKNVIRIGIALTVLPNWIANFVIKRYLSVESQIDLIMDLVVPELEKIRSGKISHDQEPTYISMALNLPKAGGQLRTPQEAAFAFKSVVLASIHTTTQTASYALHELACRPGLVADLRAEIEKLDKITPETVGEIRLLDSLLREVLRYDISIFGMNHKVMEDVVLSTGQVIPRGQLVHGAMFDAHTSPETMPETAHISLTPLDQFDAYRFLNAKDNNMASSSIDSEFMTFGLFAHACPGRFFAVHEIKYLLAILIMRYNITTKSGERAQDFLMRGMTRFPPTESLIFEGRKQYVTI</sequence>
<evidence type="ECO:0000313" key="6">
    <source>
        <dbReference type="EMBL" id="KAG2220262.1"/>
    </source>
</evidence>
<reference evidence="6 7" key="1">
    <citation type="submission" date="2020-12" db="EMBL/GenBank/DDBJ databases">
        <title>Metabolic potential, ecology and presence of endohyphal bacteria is reflected in genomic diversity of Mucoromycotina.</title>
        <authorList>
            <person name="Muszewska A."/>
            <person name="Okrasinska A."/>
            <person name="Steczkiewicz K."/>
            <person name="Drgas O."/>
            <person name="Orlowska M."/>
            <person name="Perlinska-Lenart U."/>
            <person name="Aleksandrzak-Piekarczyk T."/>
            <person name="Szatraj K."/>
            <person name="Zielenkiewicz U."/>
            <person name="Pilsyk S."/>
            <person name="Malc E."/>
            <person name="Mieczkowski P."/>
            <person name="Kruszewska J.S."/>
            <person name="Biernat P."/>
            <person name="Pawlowska J."/>
        </authorList>
    </citation>
    <scope>NUCLEOTIDE SEQUENCE [LARGE SCALE GENOMIC DNA]</scope>
    <source>
        <strain evidence="6 7">CBS 142.35</strain>
    </source>
</reference>
<proteinExistence type="inferred from homology"/>
<comment type="similarity">
    <text evidence="2">Belongs to the cytochrome P450 family.</text>
</comment>
<organism evidence="6 7">
    <name type="scientific">Circinella minor</name>
    <dbReference type="NCBI Taxonomy" id="1195481"/>
    <lineage>
        <taxon>Eukaryota</taxon>
        <taxon>Fungi</taxon>
        <taxon>Fungi incertae sedis</taxon>
        <taxon>Mucoromycota</taxon>
        <taxon>Mucoromycotina</taxon>
        <taxon>Mucoromycetes</taxon>
        <taxon>Mucorales</taxon>
        <taxon>Lichtheimiaceae</taxon>
        <taxon>Circinella</taxon>
    </lineage>
</organism>
<dbReference type="InterPro" id="IPR002403">
    <property type="entry name" value="Cyt_P450_E_grp-IV"/>
</dbReference>
<dbReference type="GO" id="GO:0004497">
    <property type="term" value="F:monooxygenase activity"/>
    <property type="evidence" value="ECO:0007669"/>
    <property type="project" value="InterPro"/>
</dbReference>
<dbReference type="OrthoDB" id="1844152at2759"/>
<dbReference type="GO" id="GO:0005506">
    <property type="term" value="F:iron ion binding"/>
    <property type="evidence" value="ECO:0007669"/>
    <property type="project" value="InterPro"/>
</dbReference>
<dbReference type="PANTHER" id="PTHR46206">
    <property type="entry name" value="CYTOCHROME P450"/>
    <property type="match status" value="1"/>
</dbReference>
<dbReference type="PANTHER" id="PTHR46206:SF7">
    <property type="entry name" value="P450, PUTATIVE (EUROFUNG)-RELATED"/>
    <property type="match status" value="1"/>
</dbReference>
<dbReference type="AlphaFoldDB" id="A0A8H7RZR2"/>
<evidence type="ECO:0008006" key="8">
    <source>
        <dbReference type="Google" id="ProtNLM"/>
    </source>
</evidence>
<evidence type="ECO:0000256" key="2">
    <source>
        <dbReference type="ARBA" id="ARBA00010617"/>
    </source>
</evidence>
<name>A0A8H7RZR2_9FUNG</name>
<keyword evidence="7" id="KW-1185">Reference proteome</keyword>
<dbReference type="EMBL" id="JAEPRB010000146">
    <property type="protein sequence ID" value="KAG2220262.1"/>
    <property type="molecule type" value="Genomic_DNA"/>
</dbReference>
<evidence type="ECO:0000256" key="5">
    <source>
        <dbReference type="PIRSR" id="PIRSR602403-1"/>
    </source>
</evidence>
<dbReference type="Pfam" id="PF00067">
    <property type="entry name" value="p450"/>
    <property type="match status" value="1"/>
</dbReference>
<feature type="binding site" description="axial binding residue" evidence="5">
    <location>
        <position position="485"/>
    </location>
    <ligand>
        <name>heme</name>
        <dbReference type="ChEBI" id="CHEBI:30413"/>
    </ligand>
    <ligandPart>
        <name>Fe</name>
        <dbReference type="ChEBI" id="CHEBI:18248"/>
    </ligandPart>
</feature>
<dbReference type="Gene3D" id="1.10.630.10">
    <property type="entry name" value="Cytochrome P450"/>
    <property type="match status" value="1"/>
</dbReference>
<evidence type="ECO:0000256" key="3">
    <source>
        <dbReference type="ARBA" id="ARBA00022723"/>
    </source>
</evidence>
<gene>
    <name evidence="6" type="ORF">INT45_009877</name>
</gene>
<dbReference type="InterPro" id="IPR036396">
    <property type="entry name" value="Cyt_P450_sf"/>
</dbReference>
<accession>A0A8H7RZR2</accession>